<reference evidence="5 6" key="2">
    <citation type="journal article" date="2007" name="BMC Biol.">
        <title>A 100%-complete sequence reveals unusually simple genomic features in the hot-spring red alga Cyanidioschyzon merolae.</title>
        <authorList>
            <person name="Nozaki H."/>
            <person name="Takano H."/>
            <person name="Misumi O."/>
            <person name="Terasawa K."/>
            <person name="Matsuzaki M."/>
            <person name="Maruyama S."/>
            <person name="Nishida K."/>
            <person name="Yagisawa F."/>
            <person name="Yoshida Y."/>
            <person name="Fujiwara T."/>
            <person name="Takio S."/>
            <person name="Tamura K."/>
            <person name="Chung S.J."/>
            <person name="Nakamura S."/>
            <person name="Kuroiwa H."/>
            <person name="Tanaka K."/>
            <person name="Sato N."/>
            <person name="Kuroiwa T."/>
        </authorList>
    </citation>
    <scope>NUCLEOTIDE SEQUENCE [LARGE SCALE GENOMIC DNA]</scope>
    <source>
        <strain evidence="5 6">10D</strain>
    </source>
</reference>
<proteinExistence type="inferred from homology"/>
<evidence type="ECO:0008006" key="7">
    <source>
        <dbReference type="Google" id="ProtNLM"/>
    </source>
</evidence>
<evidence type="ECO:0000313" key="6">
    <source>
        <dbReference type="Proteomes" id="UP000007014"/>
    </source>
</evidence>
<evidence type="ECO:0000256" key="1">
    <source>
        <dbReference type="ARBA" id="ARBA00008138"/>
    </source>
</evidence>
<comment type="similarity">
    <text evidence="1">Belongs to the UPF0677 family.</text>
</comment>
<feature type="compositionally biased region" description="Polar residues" evidence="4">
    <location>
        <begin position="51"/>
        <end position="61"/>
    </location>
</feature>
<feature type="region of interest" description="Disordered" evidence="4">
    <location>
        <begin position="583"/>
        <end position="640"/>
    </location>
</feature>
<dbReference type="GO" id="GO:0032259">
    <property type="term" value="P:methylation"/>
    <property type="evidence" value="ECO:0007669"/>
    <property type="project" value="UniProtKB-KW"/>
</dbReference>
<evidence type="ECO:0000256" key="2">
    <source>
        <dbReference type="ARBA" id="ARBA00022603"/>
    </source>
</evidence>
<dbReference type="OrthoDB" id="5933at2759"/>
<dbReference type="SUPFAM" id="SSF53335">
    <property type="entry name" value="S-adenosyl-L-methionine-dependent methyltransferases"/>
    <property type="match status" value="1"/>
</dbReference>
<dbReference type="Gene3D" id="3.40.50.150">
    <property type="entry name" value="Vaccinia Virus protein VP39"/>
    <property type="match status" value="1"/>
</dbReference>
<feature type="compositionally biased region" description="Polar residues" evidence="4">
    <location>
        <begin position="344"/>
        <end position="354"/>
    </location>
</feature>
<dbReference type="KEGG" id="cme:CYME_CMN118C"/>
<evidence type="ECO:0000256" key="4">
    <source>
        <dbReference type="SAM" id="MobiDB-lite"/>
    </source>
</evidence>
<feature type="compositionally biased region" description="Basic and acidic residues" evidence="4">
    <location>
        <begin position="238"/>
        <end position="253"/>
    </location>
</feature>
<dbReference type="GeneID" id="16995345"/>
<feature type="region of interest" description="Disordered" evidence="4">
    <location>
        <begin position="174"/>
        <end position="212"/>
    </location>
</feature>
<keyword evidence="6" id="KW-1185">Reference proteome</keyword>
<protein>
    <recommendedName>
        <fullName evidence="7">S-adenosyl-L-methionine-dependent methyltransferase</fullName>
    </recommendedName>
</protein>
<dbReference type="PANTHER" id="PTHR43619">
    <property type="entry name" value="S-ADENOSYL-L-METHIONINE-DEPENDENT METHYLTRANSFERASE YKTD-RELATED"/>
    <property type="match status" value="1"/>
</dbReference>
<dbReference type="HOGENOM" id="CLU_400830_0_0_1"/>
<dbReference type="RefSeq" id="XP_005537268.1">
    <property type="nucleotide sequence ID" value="XM_005537211.1"/>
</dbReference>
<dbReference type="EMBL" id="AP006496">
    <property type="protein sequence ID" value="BAM81232.1"/>
    <property type="molecule type" value="Genomic_DNA"/>
</dbReference>
<dbReference type="InterPro" id="IPR029063">
    <property type="entry name" value="SAM-dependent_MTases_sf"/>
</dbReference>
<dbReference type="STRING" id="280699.M1VEB1"/>
<dbReference type="NCBIfam" id="TIGR00027">
    <property type="entry name" value="mthyl_TIGR00027"/>
    <property type="match status" value="1"/>
</dbReference>
<dbReference type="GO" id="GO:0008168">
    <property type="term" value="F:methyltransferase activity"/>
    <property type="evidence" value="ECO:0007669"/>
    <property type="project" value="UniProtKB-KW"/>
</dbReference>
<dbReference type="Proteomes" id="UP000007014">
    <property type="component" value="Chromosome 14"/>
</dbReference>
<dbReference type="Gramene" id="CMN118CT">
    <property type="protein sequence ID" value="CMN118CT"/>
    <property type="gene ID" value="CMN118C"/>
</dbReference>
<feature type="region of interest" description="Disordered" evidence="4">
    <location>
        <begin position="17"/>
        <end position="71"/>
    </location>
</feature>
<keyword evidence="3" id="KW-0808">Transferase</keyword>
<gene>
    <name evidence="5" type="ORF">CYME_CMN118C</name>
</gene>
<reference evidence="5 6" key="1">
    <citation type="journal article" date="2004" name="Nature">
        <title>Genome sequence of the ultrasmall unicellular red alga Cyanidioschyzon merolae 10D.</title>
        <authorList>
            <person name="Matsuzaki M."/>
            <person name="Misumi O."/>
            <person name="Shin-i T."/>
            <person name="Maruyama S."/>
            <person name="Takahara M."/>
            <person name="Miyagishima S."/>
            <person name="Mori T."/>
            <person name="Nishida K."/>
            <person name="Yagisawa F."/>
            <person name="Nishida K."/>
            <person name="Yoshida Y."/>
            <person name="Nishimura Y."/>
            <person name="Nakao S."/>
            <person name="Kobayashi T."/>
            <person name="Momoyama Y."/>
            <person name="Higashiyama T."/>
            <person name="Minoda A."/>
            <person name="Sano M."/>
            <person name="Nomoto H."/>
            <person name="Oishi K."/>
            <person name="Hayashi H."/>
            <person name="Ohta F."/>
            <person name="Nishizaka S."/>
            <person name="Haga S."/>
            <person name="Miura S."/>
            <person name="Morishita T."/>
            <person name="Kabeya Y."/>
            <person name="Terasawa K."/>
            <person name="Suzuki Y."/>
            <person name="Ishii Y."/>
            <person name="Asakawa S."/>
            <person name="Takano H."/>
            <person name="Ohta N."/>
            <person name="Kuroiwa H."/>
            <person name="Tanaka K."/>
            <person name="Shimizu N."/>
            <person name="Sugano S."/>
            <person name="Sato N."/>
            <person name="Nozaki H."/>
            <person name="Ogasawara N."/>
            <person name="Kohara Y."/>
            <person name="Kuroiwa T."/>
        </authorList>
    </citation>
    <scope>NUCLEOTIDE SEQUENCE [LARGE SCALE GENOMIC DNA]</scope>
    <source>
        <strain evidence="5 6">10D</strain>
    </source>
</reference>
<name>M1VEB1_CYAM1</name>
<evidence type="ECO:0000313" key="5">
    <source>
        <dbReference type="EMBL" id="BAM81232.1"/>
    </source>
</evidence>
<dbReference type="Pfam" id="PF04072">
    <property type="entry name" value="LCM"/>
    <property type="match status" value="1"/>
</dbReference>
<dbReference type="eggNOG" id="ENOG502QRNU">
    <property type="taxonomic scope" value="Eukaryota"/>
</dbReference>
<evidence type="ECO:0000256" key="3">
    <source>
        <dbReference type="ARBA" id="ARBA00022679"/>
    </source>
</evidence>
<keyword evidence="2" id="KW-0489">Methyltransferase</keyword>
<feature type="compositionally biased region" description="Low complexity" evidence="4">
    <location>
        <begin position="263"/>
        <end position="276"/>
    </location>
</feature>
<dbReference type="PANTHER" id="PTHR43619:SF2">
    <property type="entry name" value="S-ADENOSYL-L-METHIONINE-DEPENDENT METHYLTRANSFERASES SUPERFAMILY PROTEIN"/>
    <property type="match status" value="1"/>
</dbReference>
<accession>M1VEB1</accession>
<sequence>MGSDLGASRAAASLYAGRAASGHRRRARHHAEAMQPRQRLWSERRLPAPKSNGSVQTGPQSTRERKKSLLGVEDRATEAVSGKQRRLLPGTLGLAVLVFFASRGLWRWGSRRRQRRRAGREGAEARSHERRRSSQGEISVVEPAPVTAPSLPELPQRDPLSMLVEATAQDVDASALHVSSHEEPPVSAQPAPPAPEPKLPSKARLPVTNSEKRNPGVVSAFLSLGRIVTGGASNRAHRQNERAKTTKAADRAETATPVSEKNASAAAVESAAAPVARDAERLPTVELAGVIAEDARSCPAATNENATTGSVPGESEVSNGSRASNASTDANTKAAGERPPLAQVPQSATESRSGPQLRIQSAHPLYSMVRASQLLAAARALELELYGEQALVRDIFAEKLAGARFMAAQRERARTSTTDQLSRIPVRTRYFDDFLMRCLFGKEQGSASNEPPPRQVVILGAGLDMRAYRLDIPRDTVVYELDMPVVLEYKLRILRNDFPSYKPKSLVKYVPSDLTKDWKQDLLAAGFDPGNSSVWLLEGLTYYLPESLCRALFSDMRSLMPVGRASWTGASFVQEALVRKLQARTASTPRTSEESTEETLQSGELPQRPGLEAHSSRKRATPSNNHKQSENSHTRQTLVFGTDDPEGFLKSFGLYTTTIVYLGEKGANYGRFAKPFRHTMYVIAFAG</sequence>
<dbReference type="AlphaFoldDB" id="M1VEB1"/>
<organism evidence="5 6">
    <name type="scientific">Cyanidioschyzon merolae (strain NIES-3377 / 10D)</name>
    <name type="common">Unicellular red alga</name>
    <dbReference type="NCBI Taxonomy" id="280699"/>
    <lineage>
        <taxon>Eukaryota</taxon>
        <taxon>Rhodophyta</taxon>
        <taxon>Bangiophyceae</taxon>
        <taxon>Cyanidiales</taxon>
        <taxon>Cyanidiaceae</taxon>
        <taxon>Cyanidioschyzon</taxon>
    </lineage>
</organism>
<dbReference type="InterPro" id="IPR007213">
    <property type="entry name" value="Ppm1/Ppm2/Tcmp"/>
</dbReference>
<feature type="compositionally biased region" description="Polar residues" evidence="4">
    <location>
        <begin position="300"/>
        <end position="331"/>
    </location>
</feature>
<feature type="region of interest" description="Disordered" evidence="4">
    <location>
        <begin position="299"/>
        <end position="358"/>
    </location>
</feature>
<dbReference type="InterPro" id="IPR011610">
    <property type="entry name" value="SAM_mthyl_Trfase_ML2640-like"/>
</dbReference>
<feature type="region of interest" description="Disordered" evidence="4">
    <location>
        <begin position="232"/>
        <end position="276"/>
    </location>
</feature>
<feature type="region of interest" description="Disordered" evidence="4">
    <location>
        <begin position="110"/>
        <end position="156"/>
    </location>
</feature>